<evidence type="ECO:0000313" key="2">
    <source>
        <dbReference type="Proteomes" id="UP000245911"/>
    </source>
</evidence>
<reference evidence="1 2" key="1">
    <citation type="submission" date="2018-04" db="EMBL/GenBank/DDBJ databases">
        <title>Pararhodobacter oceanense sp. nov., isolated from marine intertidal sediment.</title>
        <authorList>
            <person name="Wang X.-L."/>
            <person name="Du Z.-J."/>
        </authorList>
    </citation>
    <scope>NUCLEOTIDE SEQUENCE [LARGE SCALE GENOMIC DNA]</scope>
    <source>
        <strain evidence="1 2">AM505</strain>
    </source>
</reference>
<dbReference type="Pfam" id="PF10636">
    <property type="entry name" value="hemP"/>
    <property type="match status" value="1"/>
</dbReference>
<dbReference type="OrthoDB" id="7691333at2"/>
<comment type="caution">
    <text evidence="1">The sequence shown here is derived from an EMBL/GenBank/DDBJ whole genome shotgun (WGS) entry which is preliminary data.</text>
</comment>
<dbReference type="InterPro" id="IPR019600">
    <property type="entry name" value="Hemin_uptake_protein_HemP"/>
</dbReference>
<proteinExistence type="predicted"/>
<keyword evidence="2" id="KW-1185">Reference proteome</keyword>
<evidence type="ECO:0000313" key="1">
    <source>
        <dbReference type="EMBL" id="PVH27882.1"/>
    </source>
</evidence>
<sequence length="58" mass="6462">MSYSSQADFTRNQPAQITALPTHVARDLMEGGTQARIELDGKIYDLRITRAGKLILTK</sequence>
<accession>A0A2T8HRB3</accession>
<dbReference type="Gene3D" id="2.10.70.10">
    <property type="entry name" value="Complement Module, domain 1"/>
    <property type="match status" value="1"/>
</dbReference>
<gene>
    <name evidence="1" type="ORF">DDE20_15335</name>
</gene>
<organism evidence="1 2">
    <name type="scientific">Pararhodobacter oceanensis</name>
    <dbReference type="NCBI Taxonomy" id="2172121"/>
    <lineage>
        <taxon>Bacteria</taxon>
        <taxon>Pseudomonadati</taxon>
        <taxon>Pseudomonadota</taxon>
        <taxon>Alphaproteobacteria</taxon>
        <taxon>Rhodobacterales</taxon>
        <taxon>Paracoccaceae</taxon>
        <taxon>Pararhodobacter</taxon>
    </lineage>
</organism>
<dbReference type="EMBL" id="QDKM01000008">
    <property type="protein sequence ID" value="PVH27882.1"/>
    <property type="molecule type" value="Genomic_DNA"/>
</dbReference>
<dbReference type="Proteomes" id="UP000245911">
    <property type="component" value="Unassembled WGS sequence"/>
</dbReference>
<protein>
    <submittedName>
        <fullName evidence="1">Hemin uptake protein HemP</fullName>
    </submittedName>
</protein>
<name>A0A2T8HRB3_9RHOB</name>
<dbReference type="AlphaFoldDB" id="A0A2T8HRB3"/>
<dbReference type="RefSeq" id="WP_116559402.1">
    <property type="nucleotide sequence ID" value="NZ_JBLWXM010000002.1"/>
</dbReference>